<dbReference type="EMBL" id="UINC01007885">
    <property type="protein sequence ID" value="SVA35538.1"/>
    <property type="molecule type" value="Genomic_DNA"/>
</dbReference>
<proteinExistence type="predicted"/>
<name>A0A381V6Z2_9ZZZZ</name>
<dbReference type="AlphaFoldDB" id="A0A381V6Z2"/>
<protein>
    <submittedName>
        <fullName evidence="1">Uncharacterized protein</fullName>
    </submittedName>
</protein>
<reference evidence="1" key="1">
    <citation type="submission" date="2018-05" db="EMBL/GenBank/DDBJ databases">
        <authorList>
            <person name="Lanie J.A."/>
            <person name="Ng W.-L."/>
            <person name="Kazmierczak K.M."/>
            <person name="Andrzejewski T.M."/>
            <person name="Davidsen T.M."/>
            <person name="Wayne K.J."/>
            <person name="Tettelin H."/>
            <person name="Glass J.I."/>
            <person name="Rusch D."/>
            <person name="Podicherti R."/>
            <person name="Tsui H.-C.T."/>
            <person name="Winkler M.E."/>
        </authorList>
    </citation>
    <scope>NUCLEOTIDE SEQUENCE</scope>
</reference>
<evidence type="ECO:0000313" key="1">
    <source>
        <dbReference type="EMBL" id="SVA35538.1"/>
    </source>
</evidence>
<gene>
    <name evidence="1" type="ORF">METZ01_LOCUS88392</name>
</gene>
<organism evidence="1">
    <name type="scientific">marine metagenome</name>
    <dbReference type="NCBI Taxonomy" id="408172"/>
    <lineage>
        <taxon>unclassified sequences</taxon>
        <taxon>metagenomes</taxon>
        <taxon>ecological metagenomes</taxon>
    </lineage>
</organism>
<accession>A0A381V6Z2</accession>
<sequence>MAIKAIDRQPTKLDYASPTQFKFGINQLPKVEFFTVGANIPAINMGDAMFPTPFKDIPMMGDKLTYDNLSITYIVDEYLENYQSIHEWMTAIGFPKDRKQFSDFRANASNAPIPTVGKSQDIGDVQPPTGINALFSDATLTILSNKNNPILNVFFRDMYPVVLGALEYTQTATDVEYMTSTVDFSYQIYEFEVL</sequence>